<dbReference type="SUPFAM" id="SSF140459">
    <property type="entry name" value="PE/PPE dimer-like"/>
    <property type="match status" value="1"/>
</dbReference>
<dbReference type="InterPro" id="IPR038332">
    <property type="entry name" value="PPE_sf"/>
</dbReference>
<dbReference type="Gene3D" id="1.20.1260.20">
    <property type="entry name" value="PPE superfamily"/>
    <property type="match status" value="1"/>
</dbReference>
<gene>
    <name evidence="2" type="ORF">LX15_003401</name>
</gene>
<evidence type="ECO:0000313" key="3">
    <source>
        <dbReference type="Proteomes" id="UP001205311"/>
    </source>
</evidence>
<dbReference type="EMBL" id="JAMTCP010000019">
    <property type="protein sequence ID" value="MCP2259695.1"/>
    <property type="molecule type" value="Genomic_DNA"/>
</dbReference>
<dbReference type="RefSeq" id="WP_253670582.1">
    <property type="nucleotide sequence ID" value="NZ_JAMTCP010000019.1"/>
</dbReference>
<reference evidence="2 3" key="1">
    <citation type="submission" date="2022-06" db="EMBL/GenBank/DDBJ databases">
        <title>Genomic Encyclopedia of Archaeal and Bacterial Type Strains, Phase II (KMG-II): from individual species to whole genera.</title>
        <authorList>
            <person name="Goeker M."/>
        </authorList>
    </citation>
    <scope>NUCLEOTIDE SEQUENCE [LARGE SCALE GENOMIC DNA]</scope>
    <source>
        <strain evidence="2 3">DSM 40477</strain>
    </source>
</reference>
<evidence type="ECO:0000313" key="2">
    <source>
        <dbReference type="EMBL" id="MCP2259695.1"/>
    </source>
</evidence>
<feature type="compositionally biased region" description="Basic and acidic residues" evidence="1">
    <location>
        <begin position="421"/>
        <end position="434"/>
    </location>
</feature>
<feature type="compositionally biased region" description="Pro residues" evidence="1">
    <location>
        <begin position="231"/>
        <end position="294"/>
    </location>
</feature>
<protein>
    <recommendedName>
        <fullName evidence="4">PPE family domain-containing protein</fullName>
    </recommendedName>
</protein>
<evidence type="ECO:0000256" key="1">
    <source>
        <dbReference type="SAM" id="MobiDB-lite"/>
    </source>
</evidence>
<keyword evidence="3" id="KW-1185">Reference proteome</keyword>
<sequence>MYFGVGYYRYEGFDLETKVRWVKQEGAGLSVLQDNADAVRGLTEALYQSENNLRRVLGQINVAWEGSAADAATTAMTRAAKWATESGDTGAISVYQVNNQMQAASFARHDMPEVVAKPEYGMGDLAGDTLQAGAKVFGANIDVQTNFDKQVAARREADKKANSVLREYESSSRAVLAGIEPILEPPKITVETADSSTPPPPSSVDSWQSDRTTGRNTTVSPQGDVVTPPNRVSPPPVAPPDGNRPPAITPPTNFPPPVRVDPLPEPRPLPTPTPPPPGGGPSPTPVPVPPPGFRPPGGGWRPGEAPGRQGGGPGRVPVGPGVPGGDRAGGGGRSGGVGGGPRGGMPGGGVLGAGGAGEAHRGSPFGRGPLSGGVIGEAGPGARGGVAGGAAGGAGRGGSIMQPAVGGAHGAGARGEEDGEHTDKYAEQTDEHFLDNIPLVAPPVIGGNPPGQP</sequence>
<proteinExistence type="predicted"/>
<dbReference type="Proteomes" id="UP001205311">
    <property type="component" value="Unassembled WGS sequence"/>
</dbReference>
<name>A0ABT1HVZ0_STRSD</name>
<feature type="compositionally biased region" description="Gly residues" evidence="1">
    <location>
        <begin position="321"/>
        <end position="357"/>
    </location>
</feature>
<feature type="compositionally biased region" description="Polar residues" evidence="1">
    <location>
        <begin position="204"/>
        <end position="221"/>
    </location>
</feature>
<accession>A0ABT1HVZ0</accession>
<organism evidence="2 3">
    <name type="scientific">Streptoalloteichus tenebrarius (strain ATCC 17920 / DSM 40477 / JCM 4838 / CBS 697.72 / NBRC 16177 / NCIMB 11028 / NRRL B-12390 / A12253. 1 / ISP 5477)</name>
    <name type="common">Streptomyces tenebrarius</name>
    <dbReference type="NCBI Taxonomy" id="1933"/>
    <lineage>
        <taxon>Bacteria</taxon>
        <taxon>Bacillati</taxon>
        <taxon>Actinomycetota</taxon>
        <taxon>Actinomycetes</taxon>
        <taxon>Pseudonocardiales</taxon>
        <taxon>Pseudonocardiaceae</taxon>
        <taxon>Streptoalloteichus</taxon>
    </lineage>
</organism>
<comment type="caution">
    <text evidence="2">The sequence shown here is derived from an EMBL/GenBank/DDBJ whole genome shotgun (WGS) entry which is preliminary data.</text>
</comment>
<feature type="region of interest" description="Disordered" evidence="1">
    <location>
        <begin position="190"/>
        <end position="453"/>
    </location>
</feature>
<evidence type="ECO:0008006" key="4">
    <source>
        <dbReference type="Google" id="ProtNLM"/>
    </source>
</evidence>
<feature type="compositionally biased region" description="Gly residues" evidence="1">
    <location>
        <begin position="369"/>
        <end position="398"/>
    </location>
</feature>